<feature type="compositionally biased region" description="Basic residues" evidence="1">
    <location>
        <begin position="57"/>
        <end position="69"/>
    </location>
</feature>
<reference evidence="2 3" key="1">
    <citation type="submission" date="2009-06" db="EMBL/GenBank/DDBJ databases">
        <title>The Genome Sequence of Loxodonta africana (African elephant).</title>
        <authorList>
            <person name="Di Palma F."/>
            <person name="Heiman D."/>
            <person name="Young S."/>
            <person name="Johnson J."/>
            <person name="Lander E.S."/>
            <person name="Lindblad-Toh K."/>
        </authorList>
    </citation>
    <scope>NUCLEOTIDE SEQUENCE [LARGE SCALE GENOMIC DNA]</scope>
    <source>
        <strain evidence="2 3">Isolate ISIS603380</strain>
    </source>
</reference>
<accession>G3T1I2</accession>
<evidence type="ECO:0008006" key="4">
    <source>
        <dbReference type="Google" id="ProtNLM"/>
    </source>
</evidence>
<dbReference type="HOGENOM" id="CLU_1942904_0_0_1"/>
<sequence length="118" mass="13073">VAMEPQRYPQQPDDPPPYSSVIPVGHEEGELSHPEEPNRARLQRRGGSEGSVTQGGKPRRVPGRVRLRGPRAVSTEPDLQSLRMAPKLEPITPPPAYEVSLGNPDDDSVFYKDDWTPP</sequence>
<name>G3T1I2_LOXAF</name>
<dbReference type="eggNOG" id="ENOG502S6ZG">
    <property type="taxonomic scope" value="Eukaryota"/>
</dbReference>
<reference evidence="2" key="2">
    <citation type="submission" date="2025-08" db="UniProtKB">
        <authorList>
            <consortium name="Ensembl"/>
        </authorList>
    </citation>
    <scope>IDENTIFICATION</scope>
    <source>
        <strain evidence="2">Isolate ISIS603380</strain>
    </source>
</reference>
<dbReference type="Proteomes" id="UP000007646">
    <property type="component" value="Unassembled WGS sequence"/>
</dbReference>
<protein>
    <recommendedName>
        <fullName evidence="4">Transmembrane protein 139</fullName>
    </recommendedName>
</protein>
<proteinExistence type="predicted"/>
<dbReference type="PANTHER" id="PTHR36294:SF1">
    <property type="entry name" value="TRANSMEMBRANE PROTEIN 139"/>
    <property type="match status" value="1"/>
</dbReference>
<keyword evidence="3" id="KW-1185">Reference proteome</keyword>
<dbReference type="OMA" id="CQPQELD"/>
<feature type="compositionally biased region" description="Basic and acidic residues" evidence="1">
    <location>
        <begin position="25"/>
        <end position="39"/>
    </location>
</feature>
<dbReference type="AlphaFoldDB" id="G3T1I2"/>
<dbReference type="Ensembl" id="ENSLAFT00000008283.2">
    <property type="protein sequence ID" value="ENSLAFP00000006944.2"/>
    <property type="gene ID" value="ENSLAFG00000008285.2"/>
</dbReference>
<feature type="compositionally biased region" description="Low complexity" evidence="1">
    <location>
        <begin position="1"/>
        <end position="11"/>
    </location>
</feature>
<dbReference type="GeneTree" id="ENSGT00390000002723"/>
<reference evidence="2" key="3">
    <citation type="submission" date="2025-09" db="UniProtKB">
        <authorList>
            <consortium name="Ensembl"/>
        </authorList>
    </citation>
    <scope>IDENTIFICATION</scope>
    <source>
        <strain evidence="2">Isolate ISIS603380</strain>
    </source>
</reference>
<feature type="region of interest" description="Disordered" evidence="1">
    <location>
        <begin position="1"/>
        <end position="118"/>
    </location>
</feature>
<organism evidence="2 3">
    <name type="scientific">Loxodonta africana</name>
    <name type="common">African elephant</name>
    <dbReference type="NCBI Taxonomy" id="9785"/>
    <lineage>
        <taxon>Eukaryota</taxon>
        <taxon>Metazoa</taxon>
        <taxon>Chordata</taxon>
        <taxon>Craniata</taxon>
        <taxon>Vertebrata</taxon>
        <taxon>Euteleostomi</taxon>
        <taxon>Mammalia</taxon>
        <taxon>Eutheria</taxon>
        <taxon>Afrotheria</taxon>
        <taxon>Proboscidea</taxon>
        <taxon>Elephantidae</taxon>
        <taxon>Loxodonta</taxon>
    </lineage>
</organism>
<evidence type="ECO:0000313" key="2">
    <source>
        <dbReference type="Ensembl" id="ENSLAFP00000006944.2"/>
    </source>
</evidence>
<feature type="compositionally biased region" description="Basic and acidic residues" evidence="1">
    <location>
        <begin position="109"/>
        <end position="118"/>
    </location>
</feature>
<dbReference type="PANTHER" id="PTHR36294">
    <property type="entry name" value="TRANSMEMBRANE PROTEIN 139"/>
    <property type="match status" value="1"/>
</dbReference>
<dbReference type="InParanoid" id="G3T1I2"/>
<evidence type="ECO:0000313" key="3">
    <source>
        <dbReference type="Proteomes" id="UP000007646"/>
    </source>
</evidence>
<dbReference type="InterPro" id="IPR038805">
    <property type="entry name" value="TMEM139"/>
</dbReference>
<dbReference type="FunCoup" id="G3T1I2">
    <property type="interactions" value="6"/>
</dbReference>
<evidence type="ECO:0000256" key="1">
    <source>
        <dbReference type="SAM" id="MobiDB-lite"/>
    </source>
</evidence>